<dbReference type="GO" id="GO:0005507">
    <property type="term" value="F:copper ion binding"/>
    <property type="evidence" value="ECO:0007669"/>
    <property type="project" value="InterPro"/>
</dbReference>
<dbReference type="InterPro" id="IPR000923">
    <property type="entry name" value="BlueCu_1"/>
</dbReference>
<dbReference type="InterPro" id="IPR008972">
    <property type="entry name" value="Cupredoxin"/>
</dbReference>
<evidence type="ECO:0000313" key="5">
    <source>
        <dbReference type="EMBL" id="OGK52097.1"/>
    </source>
</evidence>
<keyword evidence="2" id="KW-0186">Copper</keyword>
<sequence>MDEQTETTKSQNSPLMIVVAVLILAAAGFYLYSNFGNKILNQTSSTNKPTTNITTVVQTKTEAKSETSPNINAAKEFTIRGGMFWFDPKNITVQKGDTVKIIFTNTEGTHDLVIDEFNVATKKTNAGESDTVQFVADKMGTFEYYCSVGNHRQMGMVGKLIVK</sequence>
<gene>
    <name evidence="5" type="ORF">A2966_03870</name>
</gene>
<keyword evidence="3" id="KW-0472">Membrane</keyword>
<accession>A0A1F7J910</accession>
<name>A0A1F7J910_9BACT</name>
<dbReference type="InterPro" id="IPR050845">
    <property type="entry name" value="Cu-binding_ET"/>
</dbReference>
<dbReference type="AlphaFoldDB" id="A0A1F7J910"/>
<feature type="domain" description="Blue (type 1) copper" evidence="4">
    <location>
        <begin position="77"/>
        <end position="163"/>
    </location>
</feature>
<keyword evidence="1" id="KW-0479">Metal-binding</keyword>
<evidence type="ECO:0000256" key="3">
    <source>
        <dbReference type="SAM" id="Phobius"/>
    </source>
</evidence>
<dbReference type="PROSITE" id="PS00079">
    <property type="entry name" value="MULTICOPPER_OXIDASE1"/>
    <property type="match status" value="1"/>
</dbReference>
<dbReference type="STRING" id="1802067.A2966_03870"/>
<dbReference type="Gene3D" id="2.60.40.420">
    <property type="entry name" value="Cupredoxins - blue copper proteins"/>
    <property type="match status" value="1"/>
</dbReference>
<evidence type="ECO:0000256" key="2">
    <source>
        <dbReference type="ARBA" id="ARBA00023008"/>
    </source>
</evidence>
<evidence type="ECO:0000313" key="6">
    <source>
        <dbReference type="Proteomes" id="UP000176480"/>
    </source>
</evidence>
<evidence type="ECO:0000259" key="4">
    <source>
        <dbReference type="Pfam" id="PF00127"/>
    </source>
</evidence>
<organism evidence="5 6">
    <name type="scientific">Candidatus Roizmanbacteria bacterium RIFCSPLOWO2_01_FULL_41_22</name>
    <dbReference type="NCBI Taxonomy" id="1802067"/>
    <lineage>
        <taxon>Bacteria</taxon>
        <taxon>Candidatus Roizmaniibacteriota</taxon>
    </lineage>
</organism>
<dbReference type="PANTHER" id="PTHR38439:SF3">
    <property type="entry name" value="COPPER-RESISTANT CUPROPROTEIN COPI"/>
    <property type="match status" value="1"/>
</dbReference>
<dbReference type="PANTHER" id="PTHR38439">
    <property type="entry name" value="AURACYANIN-B"/>
    <property type="match status" value="1"/>
</dbReference>
<feature type="transmembrane region" description="Helical" evidence="3">
    <location>
        <begin position="15"/>
        <end position="32"/>
    </location>
</feature>
<protein>
    <recommendedName>
        <fullName evidence="4">Blue (type 1) copper domain-containing protein</fullName>
    </recommendedName>
</protein>
<reference evidence="5 6" key="1">
    <citation type="journal article" date="2016" name="Nat. Commun.">
        <title>Thousands of microbial genomes shed light on interconnected biogeochemical processes in an aquifer system.</title>
        <authorList>
            <person name="Anantharaman K."/>
            <person name="Brown C.T."/>
            <person name="Hug L.A."/>
            <person name="Sharon I."/>
            <person name="Castelle C.J."/>
            <person name="Probst A.J."/>
            <person name="Thomas B.C."/>
            <person name="Singh A."/>
            <person name="Wilkins M.J."/>
            <person name="Karaoz U."/>
            <person name="Brodie E.L."/>
            <person name="Williams K.H."/>
            <person name="Hubbard S.S."/>
            <person name="Banfield J.F."/>
        </authorList>
    </citation>
    <scope>NUCLEOTIDE SEQUENCE [LARGE SCALE GENOMIC DNA]</scope>
</reference>
<dbReference type="SUPFAM" id="SSF49503">
    <property type="entry name" value="Cupredoxins"/>
    <property type="match status" value="1"/>
</dbReference>
<keyword evidence="3" id="KW-0812">Transmembrane</keyword>
<dbReference type="Proteomes" id="UP000176480">
    <property type="component" value="Unassembled WGS sequence"/>
</dbReference>
<proteinExistence type="predicted"/>
<dbReference type="Pfam" id="PF00127">
    <property type="entry name" value="Copper-bind"/>
    <property type="match status" value="1"/>
</dbReference>
<keyword evidence="3" id="KW-1133">Transmembrane helix</keyword>
<dbReference type="InterPro" id="IPR033138">
    <property type="entry name" value="Cu_oxidase_CS"/>
</dbReference>
<dbReference type="GO" id="GO:0009055">
    <property type="term" value="F:electron transfer activity"/>
    <property type="evidence" value="ECO:0007669"/>
    <property type="project" value="InterPro"/>
</dbReference>
<comment type="caution">
    <text evidence="5">The sequence shown here is derived from an EMBL/GenBank/DDBJ whole genome shotgun (WGS) entry which is preliminary data.</text>
</comment>
<dbReference type="EMBL" id="MGAR01000015">
    <property type="protein sequence ID" value="OGK52097.1"/>
    <property type="molecule type" value="Genomic_DNA"/>
</dbReference>
<evidence type="ECO:0000256" key="1">
    <source>
        <dbReference type="ARBA" id="ARBA00022723"/>
    </source>
</evidence>